<evidence type="ECO:0000259" key="1">
    <source>
        <dbReference type="PROSITE" id="PS50263"/>
    </source>
</evidence>
<evidence type="ECO:0000313" key="2">
    <source>
        <dbReference type="EMBL" id="MCK7595204.1"/>
    </source>
</evidence>
<organism evidence="2 3">
    <name type="scientific">Pseudomarimonas salicorniae</name>
    <dbReference type="NCBI Taxonomy" id="2933270"/>
    <lineage>
        <taxon>Bacteria</taxon>
        <taxon>Pseudomonadati</taxon>
        <taxon>Pseudomonadota</taxon>
        <taxon>Gammaproteobacteria</taxon>
        <taxon>Lysobacterales</taxon>
        <taxon>Lysobacteraceae</taxon>
        <taxon>Pseudomarimonas</taxon>
    </lineage>
</organism>
<dbReference type="PANTHER" id="PTHR47799:SF1">
    <property type="entry name" value="OMEGA-AMIDASE YAFV"/>
    <property type="match status" value="1"/>
</dbReference>
<gene>
    <name evidence="2" type="ORF">M0G41_16210</name>
</gene>
<dbReference type="SUPFAM" id="SSF56317">
    <property type="entry name" value="Carbon-nitrogen hydrolase"/>
    <property type="match status" value="1"/>
</dbReference>
<protein>
    <submittedName>
        <fullName evidence="2">Amidohydrolase</fullName>
    </submittedName>
</protein>
<dbReference type="CDD" id="cd07575">
    <property type="entry name" value="Xc-1258_like"/>
    <property type="match status" value="1"/>
</dbReference>
<dbReference type="PROSITE" id="PS50263">
    <property type="entry name" value="CN_HYDROLASE"/>
    <property type="match status" value="1"/>
</dbReference>
<dbReference type="InterPro" id="IPR036526">
    <property type="entry name" value="C-N_Hydrolase_sf"/>
</dbReference>
<evidence type="ECO:0000313" key="3">
    <source>
        <dbReference type="Proteomes" id="UP001431449"/>
    </source>
</evidence>
<dbReference type="Gene3D" id="3.60.110.10">
    <property type="entry name" value="Carbon-nitrogen hydrolase"/>
    <property type="match status" value="1"/>
</dbReference>
<dbReference type="Pfam" id="PF00795">
    <property type="entry name" value="CN_hydrolase"/>
    <property type="match status" value="1"/>
</dbReference>
<sequence length="277" mass="31488">MSPEKDLRVALVQGDTLWHDPKGNREYYRGLIERQVPECDLIVLPETFTSGFSNEALAEAEGMDGPSVEWMRQLARERSAVICGSIQCRTGAGVHNRLLWVRPDGSLDHYDKRHLFRMAGEHERYAAGKRAITVELNGWRIRPLVCYDLRFPVFIRNRFDREAPGRFDYDLVLFVANWPAPRRHAWRTLLMARAIENLAYCIGVNRVGTDGNQVPYAGDSAVVDYLGLPLVECGPREAVVTMNLSAQSLRMHRERFPAHLDADAFSLDVALPETHTK</sequence>
<dbReference type="Proteomes" id="UP001431449">
    <property type="component" value="Unassembled WGS sequence"/>
</dbReference>
<dbReference type="RefSeq" id="WP_248210987.1">
    <property type="nucleotide sequence ID" value="NZ_JALNMH010000014.1"/>
</dbReference>
<proteinExistence type="predicted"/>
<dbReference type="PANTHER" id="PTHR47799">
    <property type="entry name" value="OMEGA-AMIDASE YAFV"/>
    <property type="match status" value="1"/>
</dbReference>
<feature type="domain" description="CN hydrolase" evidence="1">
    <location>
        <begin position="7"/>
        <end position="246"/>
    </location>
</feature>
<keyword evidence="3" id="KW-1185">Reference proteome</keyword>
<dbReference type="InterPro" id="IPR052737">
    <property type="entry name" value="Omega-amidase_YafV"/>
</dbReference>
<reference evidence="2" key="1">
    <citation type="submission" date="2022-04" db="EMBL/GenBank/DDBJ databases">
        <title>Lysobacter sp. CAU 1642 isolated from sea sand.</title>
        <authorList>
            <person name="Kim W."/>
        </authorList>
    </citation>
    <scope>NUCLEOTIDE SEQUENCE</scope>
    <source>
        <strain evidence="2">CAU 1642</strain>
    </source>
</reference>
<comment type="caution">
    <text evidence="2">The sequence shown here is derived from an EMBL/GenBank/DDBJ whole genome shotgun (WGS) entry which is preliminary data.</text>
</comment>
<dbReference type="NCBIfam" id="NF007757">
    <property type="entry name" value="PRK10438.1"/>
    <property type="match status" value="1"/>
</dbReference>
<dbReference type="InterPro" id="IPR003010">
    <property type="entry name" value="C-N_Hydrolase"/>
</dbReference>
<dbReference type="EMBL" id="JALNMH010000014">
    <property type="protein sequence ID" value="MCK7595204.1"/>
    <property type="molecule type" value="Genomic_DNA"/>
</dbReference>
<name>A0ABT0GKY9_9GAMM</name>
<accession>A0ABT0GKY9</accession>